<name>A0A7W6KCU4_9SPHI</name>
<feature type="transmembrane region" description="Helical" evidence="1">
    <location>
        <begin position="12"/>
        <end position="31"/>
    </location>
</feature>
<protein>
    <submittedName>
        <fullName evidence="2">Putative YccA/Bax inhibitor family protein</fullName>
    </submittedName>
</protein>
<dbReference type="AlphaFoldDB" id="A0A7W6KCU4"/>
<sequence>MKKLNYYTKRILYAELVLIFACLILKITHFGGITTSILFAIGSIGMIFSIILILIIIYNQIFKPSKETSQMN</sequence>
<comment type="caution">
    <text evidence="2">The sequence shown here is derived from an EMBL/GenBank/DDBJ whole genome shotgun (WGS) entry which is preliminary data.</text>
</comment>
<feature type="transmembrane region" description="Helical" evidence="1">
    <location>
        <begin position="37"/>
        <end position="58"/>
    </location>
</feature>
<gene>
    <name evidence="2" type="ORF">GGQ60_002301</name>
</gene>
<evidence type="ECO:0000256" key="1">
    <source>
        <dbReference type="SAM" id="Phobius"/>
    </source>
</evidence>
<keyword evidence="1" id="KW-1133">Transmembrane helix</keyword>
<organism evidence="2 3">
    <name type="scientific">Pedobacter zeae</name>
    <dbReference type="NCBI Taxonomy" id="1737356"/>
    <lineage>
        <taxon>Bacteria</taxon>
        <taxon>Pseudomonadati</taxon>
        <taxon>Bacteroidota</taxon>
        <taxon>Sphingobacteriia</taxon>
        <taxon>Sphingobacteriales</taxon>
        <taxon>Sphingobacteriaceae</taxon>
        <taxon>Pedobacter</taxon>
    </lineage>
</organism>
<proteinExistence type="predicted"/>
<dbReference type="EMBL" id="JACIEF010000002">
    <property type="protein sequence ID" value="MBB4108320.1"/>
    <property type="molecule type" value="Genomic_DNA"/>
</dbReference>
<reference evidence="2 3" key="1">
    <citation type="submission" date="2020-08" db="EMBL/GenBank/DDBJ databases">
        <title>Genomic Encyclopedia of Type Strains, Phase IV (KMG-IV): sequencing the most valuable type-strain genomes for metagenomic binning, comparative biology and taxonomic classification.</title>
        <authorList>
            <person name="Goeker M."/>
        </authorList>
    </citation>
    <scope>NUCLEOTIDE SEQUENCE [LARGE SCALE GENOMIC DNA]</scope>
    <source>
        <strain evidence="2 3">DSM 100774</strain>
    </source>
</reference>
<evidence type="ECO:0000313" key="3">
    <source>
        <dbReference type="Proteomes" id="UP000532273"/>
    </source>
</evidence>
<evidence type="ECO:0000313" key="2">
    <source>
        <dbReference type="EMBL" id="MBB4108320.1"/>
    </source>
</evidence>
<keyword evidence="1" id="KW-0812">Transmembrane</keyword>
<dbReference type="Proteomes" id="UP000532273">
    <property type="component" value="Unassembled WGS sequence"/>
</dbReference>
<accession>A0A7W6KCU4</accession>
<keyword evidence="1" id="KW-0472">Membrane</keyword>